<organism evidence="1 2">
    <name type="scientific">Thelohanellus kitauei</name>
    <name type="common">Myxosporean</name>
    <dbReference type="NCBI Taxonomy" id="669202"/>
    <lineage>
        <taxon>Eukaryota</taxon>
        <taxon>Metazoa</taxon>
        <taxon>Cnidaria</taxon>
        <taxon>Myxozoa</taxon>
        <taxon>Myxosporea</taxon>
        <taxon>Bivalvulida</taxon>
        <taxon>Platysporina</taxon>
        <taxon>Myxobolidae</taxon>
        <taxon>Thelohanellus</taxon>
    </lineage>
</organism>
<evidence type="ECO:0000313" key="1">
    <source>
        <dbReference type="EMBL" id="KII61973.1"/>
    </source>
</evidence>
<proteinExistence type="predicted"/>
<reference evidence="1 2" key="1">
    <citation type="journal article" date="2014" name="Genome Biol. Evol.">
        <title>The genome of the myxosporean Thelohanellus kitauei shows adaptations to nutrient acquisition within its fish host.</title>
        <authorList>
            <person name="Yang Y."/>
            <person name="Xiong J."/>
            <person name="Zhou Z."/>
            <person name="Huo F."/>
            <person name="Miao W."/>
            <person name="Ran C."/>
            <person name="Liu Y."/>
            <person name="Zhang J."/>
            <person name="Feng J."/>
            <person name="Wang M."/>
            <person name="Wang M."/>
            <person name="Wang L."/>
            <person name="Yao B."/>
        </authorList>
    </citation>
    <scope>NUCLEOTIDE SEQUENCE [LARGE SCALE GENOMIC DNA]</scope>
    <source>
        <strain evidence="1">Wuqing</strain>
    </source>
</reference>
<comment type="caution">
    <text evidence="1">The sequence shown here is derived from an EMBL/GenBank/DDBJ whole genome shotgun (WGS) entry which is preliminary data.</text>
</comment>
<dbReference type="EMBL" id="JWZT01005165">
    <property type="protein sequence ID" value="KII61973.1"/>
    <property type="molecule type" value="Genomic_DNA"/>
</dbReference>
<dbReference type="AlphaFoldDB" id="A0A0C2I9M5"/>
<evidence type="ECO:0000313" key="2">
    <source>
        <dbReference type="Proteomes" id="UP000031668"/>
    </source>
</evidence>
<protein>
    <submittedName>
        <fullName evidence="1">Uncharacterized protein</fullName>
    </submittedName>
</protein>
<keyword evidence="2" id="KW-1185">Reference proteome</keyword>
<sequence>MDPPSYPILKMTTDILEAVSFIHRSTDESCPPIRGMFSTLLDFSTMVIRDVLDNIGIVVEALDSASWRELIFKGIRGSVYRIGMRPTLWIPKRIVVVNGEKNRGFSVISTPQRTNDHSPNILYDIRSFPVVFHKFPVIRLFPIFDHLKVNEF</sequence>
<accession>A0A0C2I9M5</accession>
<gene>
    <name evidence="1" type="ORF">RF11_14284</name>
</gene>
<dbReference type="Proteomes" id="UP000031668">
    <property type="component" value="Unassembled WGS sequence"/>
</dbReference>
<name>A0A0C2I9M5_THEKT</name>